<evidence type="ECO:0000313" key="2">
    <source>
        <dbReference type="Proteomes" id="UP001597542"/>
    </source>
</evidence>
<dbReference type="EMBL" id="JBHUKQ010000011">
    <property type="protein sequence ID" value="MFD2482296.1"/>
    <property type="molecule type" value="Genomic_DNA"/>
</dbReference>
<evidence type="ECO:0000313" key="1">
    <source>
        <dbReference type="EMBL" id="MFD2482296.1"/>
    </source>
</evidence>
<name>A0ABW5HZ62_9PSEU</name>
<reference evidence="2" key="1">
    <citation type="journal article" date="2019" name="Int. J. Syst. Evol. Microbiol.">
        <title>The Global Catalogue of Microorganisms (GCM) 10K type strain sequencing project: providing services to taxonomists for standard genome sequencing and annotation.</title>
        <authorList>
            <consortium name="The Broad Institute Genomics Platform"/>
            <consortium name="The Broad Institute Genome Sequencing Center for Infectious Disease"/>
            <person name="Wu L."/>
            <person name="Ma J."/>
        </authorList>
    </citation>
    <scope>NUCLEOTIDE SEQUENCE [LARGE SCALE GENOMIC DNA]</scope>
    <source>
        <strain evidence="2">CGMCC 4.7638</strain>
    </source>
</reference>
<sequence length="50" mass="5260">MATLRFEFPPPGELGGPVVVPYVDDVALTELIDRFELAEGMSPAGVLTAA</sequence>
<gene>
    <name evidence="1" type="ORF">ACFSUT_18550</name>
</gene>
<protein>
    <submittedName>
        <fullName evidence="1">Uncharacterized protein</fullName>
    </submittedName>
</protein>
<keyword evidence="2" id="KW-1185">Reference proteome</keyword>
<organism evidence="1 2">
    <name type="scientific">Amycolatopsis albidoflavus</name>
    <dbReference type="NCBI Taxonomy" id="102226"/>
    <lineage>
        <taxon>Bacteria</taxon>
        <taxon>Bacillati</taxon>
        <taxon>Actinomycetota</taxon>
        <taxon>Actinomycetes</taxon>
        <taxon>Pseudonocardiales</taxon>
        <taxon>Pseudonocardiaceae</taxon>
        <taxon>Amycolatopsis</taxon>
    </lineage>
</organism>
<proteinExistence type="predicted"/>
<dbReference type="Proteomes" id="UP001597542">
    <property type="component" value="Unassembled WGS sequence"/>
</dbReference>
<accession>A0ABW5HZ62</accession>
<comment type="caution">
    <text evidence="1">The sequence shown here is derived from an EMBL/GenBank/DDBJ whole genome shotgun (WGS) entry which is preliminary data.</text>
</comment>
<dbReference type="RefSeq" id="WP_344264489.1">
    <property type="nucleotide sequence ID" value="NZ_BAAAHV010000002.1"/>
</dbReference>